<dbReference type="SMART" id="SM00044">
    <property type="entry name" value="CYCc"/>
    <property type="match status" value="1"/>
</dbReference>
<dbReference type="SMART" id="SM00086">
    <property type="entry name" value="PAC"/>
    <property type="match status" value="3"/>
</dbReference>
<keyword evidence="1" id="KW-0175">Coiled coil</keyword>
<organism evidence="5 6">
    <name type="scientific">Desulfobaculum xiamenense</name>
    <dbReference type="NCBI Taxonomy" id="995050"/>
    <lineage>
        <taxon>Bacteria</taxon>
        <taxon>Pseudomonadati</taxon>
        <taxon>Thermodesulfobacteriota</taxon>
        <taxon>Desulfovibrionia</taxon>
        <taxon>Desulfovibrionales</taxon>
        <taxon>Desulfovibrionaceae</taxon>
        <taxon>Desulfobaculum</taxon>
    </lineage>
</organism>
<dbReference type="PROSITE" id="PS50113">
    <property type="entry name" value="PAC"/>
    <property type="match status" value="3"/>
</dbReference>
<feature type="domain" description="PAS" evidence="2">
    <location>
        <begin position="291"/>
        <end position="337"/>
    </location>
</feature>
<evidence type="ECO:0000313" key="6">
    <source>
        <dbReference type="Proteomes" id="UP000580856"/>
    </source>
</evidence>
<dbReference type="Pfam" id="PF00211">
    <property type="entry name" value="Guanylate_cyc"/>
    <property type="match status" value="1"/>
</dbReference>
<sequence>MIVLGSISAYDADSFNNARRKILRLTEAFGFDSILCTKITTFYSELCRLERTSKMGTLLKLGLEEVNGRLALSVFFDFGCPVCPPPAILKFFGVSAAFAGKASPTLHGMLYLPNEEYSAQDYPLEDIIAMLAQPSRQELIRSITNKNAELAAEVEERQRTEAALRESEGRIQTVLEGAPDAMIMVNRAGTITYANSQAVKTFGYSREELLGSPIEILVPEEARQSHPAHVQEFFRNNADKGLSGEGNFQAQIKGGLRIATDIKLSPIKTGDEIQIIASIRDVTEQKKAQEVIKKLSQVVEQCPISVVITDRDGIIEYVNPSFCDVTGYSPEEILGHNPRILSSGKTPRSVYEDLWKTILDGQAWKGSFHNRRKNGEVYWESATIAPILNDTGKVTHFVAVKEDITERMLMEEAVRESEVKYRELVENANSIILKLDRSGNVTFFNEYAQEFFGFSEEEVLGKSIVGTIVPELESTGRDLSGMIMNIAQNPDEHANNENENIRKDGTLVWVNWTNRALLDEESGEVLGVLCVGLDITKQRKAQEERDKAARELDERNQQLGELSNKLSKYLSPQVYASIFSGARDVQLTTERKKLTVFFSDIKDFTKTTDDLQPEDLTTLLNLYFTEMSKIALEYGATIDKFIGDAMLMFFGDPQTLGITEDAKACVNMAIAMQRRMVELDEEWRDMGYEEPFRMRIGINTGYCNVGNFGSEDRMDYTIIGGEVNLAARLEAQADTGGILMSYETYALVSDIVATEAREPMTVKGIRRQVRPYAVLGLYDNLDTESRFISSQGEGLRLQLDMEKLTDERREAAVLELEKALTKLRSS</sequence>
<dbReference type="RefSeq" id="WP_167942517.1">
    <property type="nucleotide sequence ID" value="NZ_JAATJA010000005.1"/>
</dbReference>
<evidence type="ECO:0000313" key="5">
    <source>
        <dbReference type="EMBL" id="NJB69431.1"/>
    </source>
</evidence>
<dbReference type="Pfam" id="PF00989">
    <property type="entry name" value="PAS"/>
    <property type="match status" value="1"/>
</dbReference>
<dbReference type="Pfam" id="PF13426">
    <property type="entry name" value="PAS_9"/>
    <property type="match status" value="2"/>
</dbReference>
<name>A0A846QMW0_9BACT</name>
<dbReference type="InterPro" id="IPR052155">
    <property type="entry name" value="Biofilm_reg_signaling"/>
</dbReference>
<dbReference type="PANTHER" id="PTHR44757">
    <property type="entry name" value="DIGUANYLATE CYCLASE DGCP"/>
    <property type="match status" value="1"/>
</dbReference>
<comment type="caution">
    <text evidence="5">The sequence shown here is derived from an EMBL/GenBank/DDBJ whole genome shotgun (WGS) entry which is preliminary data.</text>
</comment>
<dbReference type="InterPro" id="IPR029787">
    <property type="entry name" value="Nucleotide_cyclase"/>
</dbReference>
<dbReference type="InterPro" id="IPR035965">
    <property type="entry name" value="PAS-like_dom_sf"/>
</dbReference>
<dbReference type="SUPFAM" id="SSF55073">
    <property type="entry name" value="Nucleotide cyclase"/>
    <property type="match status" value="1"/>
</dbReference>
<evidence type="ECO:0000256" key="1">
    <source>
        <dbReference type="SAM" id="Coils"/>
    </source>
</evidence>
<protein>
    <submittedName>
        <fullName evidence="5">PAS domain S-box-containing protein</fullName>
    </submittedName>
</protein>
<feature type="domain" description="PAS" evidence="2">
    <location>
        <begin position="417"/>
        <end position="469"/>
    </location>
</feature>
<dbReference type="EMBL" id="JAATJA010000005">
    <property type="protein sequence ID" value="NJB69431.1"/>
    <property type="molecule type" value="Genomic_DNA"/>
</dbReference>
<dbReference type="SUPFAM" id="SSF55785">
    <property type="entry name" value="PYP-like sensor domain (PAS domain)"/>
    <property type="match status" value="3"/>
</dbReference>
<dbReference type="GO" id="GO:0035556">
    <property type="term" value="P:intracellular signal transduction"/>
    <property type="evidence" value="ECO:0007669"/>
    <property type="project" value="InterPro"/>
</dbReference>
<dbReference type="InterPro" id="IPR001610">
    <property type="entry name" value="PAC"/>
</dbReference>
<dbReference type="PROSITE" id="PS50125">
    <property type="entry name" value="GUANYLATE_CYCLASE_2"/>
    <property type="match status" value="1"/>
</dbReference>
<evidence type="ECO:0000259" key="2">
    <source>
        <dbReference type="PROSITE" id="PS50112"/>
    </source>
</evidence>
<dbReference type="PROSITE" id="PS50112">
    <property type="entry name" value="PAS"/>
    <property type="match status" value="3"/>
</dbReference>
<dbReference type="GO" id="GO:0004016">
    <property type="term" value="F:adenylate cyclase activity"/>
    <property type="evidence" value="ECO:0007669"/>
    <property type="project" value="UniProtKB-ARBA"/>
</dbReference>
<keyword evidence="6" id="KW-1185">Reference proteome</keyword>
<dbReference type="InterPro" id="IPR000014">
    <property type="entry name" value="PAS"/>
</dbReference>
<dbReference type="InterPro" id="IPR013767">
    <property type="entry name" value="PAS_fold"/>
</dbReference>
<evidence type="ECO:0000259" key="4">
    <source>
        <dbReference type="PROSITE" id="PS50125"/>
    </source>
</evidence>
<dbReference type="AlphaFoldDB" id="A0A846QMW0"/>
<dbReference type="Gene3D" id="3.30.450.20">
    <property type="entry name" value="PAS domain"/>
    <property type="match status" value="3"/>
</dbReference>
<accession>A0A846QMW0</accession>
<feature type="domain" description="PAC" evidence="3">
    <location>
        <begin position="242"/>
        <end position="294"/>
    </location>
</feature>
<dbReference type="PANTHER" id="PTHR44757:SF2">
    <property type="entry name" value="BIOFILM ARCHITECTURE MAINTENANCE PROTEIN MBAA"/>
    <property type="match status" value="1"/>
</dbReference>
<feature type="coiled-coil region" evidence="1">
    <location>
        <begin position="538"/>
        <end position="565"/>
    </location>
</feature>
<dbReference type="CDD" id="cd07302">
    <property type="entry name" value="CHD"/>
    <property type="match status" value="1"/>
</dbReference>
<dbReference type="CDD" id="cd00130">
    <property type="entry name" value="PAS"/>
    <property type="match status" value="3"/>
</dbReference>
<evidence type="ECO:0000259" key="3">
    <source>
        <dbReference type="PROSITE" id="PS50113"/>
    </source>
</evidence>
<dbReference type="Proteomes" id="UP000580856">
    <property type="component" value="Unassembled WGS sequence"/>
</dbReference>
<feature type="domain" description="PAC" evidence="3">
    <location>
        <begin position="494"/>
        <end position="547"/>
    </location>
</feature>
<feature type="domain" description="Guanylate cyclase" evidence="4">
    <location>
        <begin position="595"/>
        <end position="730"/>
    </location>
</feature>
<dbReference type="InterPro" id="IPR000700">
    <property type="entry name" value="PAS-assoc_C"/>
</dbReference>
<dbReference type="Gene3D" id="3.30.70.1230">
    <property type="entry name" value="Nucleotide cyclase"/>
    <property type="match status" value="1"/>
</dbReference>
<dbReference type="GO" id="GO:0006355">
    <property type="term" value="P:regulation of DNA-templated transcription"/>
    <property type="evidence" value="ECO:0007669"/>
    <property type="project" value="InterPro"/>
</dbReference>
<gene>
    <name evidence="5" type="ORF">GGQ74_003133</name>
</gene>
<feature type="domain" description="PAS" evidence="2">
    <location>
        <begin position="167"/>
        <end position="237"/>
    </location>
</feature>
<dbReference type="GO" id="GO:0009190">
    <property type="term" value="P:cyclic nucleotide biosynthetic process"/>
    <property type="evidence" value="ECO:0007669"/>
    <property type="project" value="InterPro"/>
</dbReference>
<feature type="coiled-coil region" evidence="1">
    <location>
        <begin position="140"/>
        <end position="170"/>
    </location>
</feature>
<reference evidence="5 6" key="1">
    <citation type="submission" date="2020-03" db="EMBL/GenBank/DDBJ databases">
        <title>Genomic Encyclopedia of Type Strains, Phase IV (KMG-IV): sequencing the most valuable type-strain genomes for metagenomic binning, comparative biology and taxonomic classification.</title>
        <authorList>
            <person name="Goeker M."/>
        </authorList>
    </citation>
    <scope>NUCLEOTIDE SEQUENCE [LARGE SCALE GENOMIC DNA]</scope>
    <source>
        <strain evidence="5 6">DSM 24233</strain>
    </source>
</reference>
<dbReference type="SMART" id="SM00091">
    <property type="entry name" value="PAS"/>
    <property type="match status" value="3"/>
</dbReference>
<dbReference type="InterPro" id="IPR001054">
    <property type="entry name" value="A/G_cyclase"/>
</dbReference>
<proteinExistence type="predicted"/>
<dbReference type="NCBIfam" id="TIGR00229">
    <property type="entry name" value="sensory_box"/>
    <property type="match status" value="3"/>
</dbReference>
<feature type="domain" description="PAC" evidence="3">
    <location>
        <begin position="362"/>
        <end position="416"/>
    </location>
</feature>